<protein>
    <submittedName>
        <fullName evidence="1">Uncharacterized protein</fullName>
    </submittedName>
</protein>
<evidence type="ECO:0000313" key="2">
    <source>
        <dbReference type="Proteomes" id="UP000308600"/>
    </source>
</evidence>
<keyword evidence="2" id="KW-1185">Reference proteome</keyword>
<reference evidence="1 2" key="1">
    <citation type="journal article" date="2019" name="Nat. Ecol. Evol.">
        <title>Megaphylogeny resolves global patterns of mushroom evolution.</title>
        <authorList>
            <person name="Varga T."/>
            <person name="Krizsan K."/>
            <person name="Foldi C."/>
            <person name="Dima B."/>
            <person name="Sanchez-Garcia M."/>
            <person name="Sanchez-Ramirez S."/>
            <person name="Szollosi G.J."/>
            <person name="Szarkandi J.G."/>
            <person name="Papp V."/>
            <person name="Albert L."/>
            <person name="Andreopoulos W."/>
            <person name="Angelini C."/>
            <person name="Antonin V."/>
            <person name="Barry K.W."/>
            <person name="Bougher N.L."/>
            <person name="Buchanan P."/>
            <person name="Buyck B."/>
            <person name="Bense V."/>
            <person name="Catcheside P."/>
            <person name="Chovatia M."/>
            <person name="Cooper J."/>
            <person name="Damon W."/>
            <person name="Desjardin D."/>
            <person name="Finy P."/>
            <person name="Geml J."/>
            <person name="Haridas S."/>
            <person name="Hughes K."/>
            <person name="Justo A."/>
            <person name="Karasinski D."/>
            <person name="Kautmanova I."/>
            <person name="Kiss B."/>
            <person name="Kocsube S."/>
            <person name="Kotiranta H."/>
            <person name="LaButti K.M."/>
            <person name="Lechner B.E."/>
            <person name="Liimatainen K."/>
            <person name="Lipzen A."/>
            <person name="Lukacs Z."/>
            <person name="Mihaltcheva S."/>
            <person name="Morgado L.N."/>
            <person name="Niskanen T."/>
            <person name="Noordeloos M.E."/>
            <person name="Ohm R.A."/>
            <person name="Ortiz-Santana B."/>
            <person name="Ovrebo C."/>
            <person name="Racz N."/>
            <person name="Riley R."/>
            <person name="Savchenko A."/>
            <person name="Shiryaev A."/>
            <person name="Soop K."/>
            <person name="Spirin V."/>
            <person name="Szebenyi C."/>
            <person name="Tomsovsky M."/>
            <person name="Tulloss R.E."/>
            <person name="Uehling J."/>
            <person name="Grigoriev I.V."/>
            <person name="Vagvolgyi C."/>
            <person name="Papp T."/>
            <person name="Martin F.M."/>
            <person name="Miettinen O."/>
            <person name="Hibbett D.S."/>
            <person name="Nagy L.G."/>
        </authorList>
    </citation>
    <scope>NUCLEOTIDE SEQUENCE [LARGE SCALE GENOMIC DNA]</scope>
    <source>
        <strain evidence="1 2">NL-1719</strain>
    </source>
</reference>
<dbReference type="Proteomes" id="UP000308600">
    <property type="component" value="Unassembled WGS sequence"/>
</dbReference>
<organism evidence="1 2">
    <name type="scientific">Pluteus cervinus</name>
    <dbReference type="NCBI Taxonomy" id="181527"/>
    <lineage>
        <taxon>Eukaryota</taxon>
        <taxon>Fungi</taxon>
        <taxon>Dikarya</taxon>
        <taxon>Basidiomycota</taxon>
        <taxon>Agaricomycotina</taxon>
        <taxon>Agaricomycetes</taxon>
        <taxon>Agaricomycetidae</taxon>
        <taxon>Agaricales</taxon>
        <taxon>Pluteineae</taxon>
        <taxon>Pluteaceae</taxon>
        <taxon>Pluteus</taxon>
    </lineage>
</organism>
<dbReference type="EMBL" id="ML209264">
    <property type="protein sequence ID" value="TFK58636.1"/>
    <property type="molecule type" value="Genomic_DNA"/>
</dbReference>
<gene>
    <name evidence="1" type="ORF">BDN72DRAFT_865780</name>
</gene>
<accession>A0ACD2ZZ09</accession>
<proteinExistence type="predicted"/>
<sequence>MNNLYQPDLEKHIKEMANDADQGVRQRIVNDLIKLDEATKALNTFHKDISTLWARSDDCVIGHTIYSPPIELGFGEGRYTQDFASGKIACLLTGLVVALRVLTKT</sequence>
<evidence type="ECO:0000313" key="1">
    <source>
        <dbReference type="EMBL" id="TFK58636.1"/>
    </source>
</evidence>
<name>A0ACD2ZZ09_9AGAR</name>